<dbReference type="SUPFAM" id="SSF48208">
    <property type="entry name" value="Six-hairpin glycosidases"/>
    <property type="match status" value="1"/>
</dbReference>
<dbReference type="EMBL" id="FOIM01000005">
    <property type="protein sequence ID" value="SET37201.1"/>
    <property type="molecule type" value="Genomic_DNA"/>
</dbReference>
<dbReference type="InterPro" id="IPR012341">
    <property type="entry name" value="6hp_glycosidase-like_sf"/>
</dbReference>
<evidence type="ECO:0000313" key="2">
    <source>
        <dbReference type="EMBL" id="SET37201.1"/>
    </source>
</evidence>
<accession>A0A1I0DXQ6</accession>
<dbReference type="Proteomes" id="UP000198508">
    <property type="component" value="Unassembled WGS sequence"/>
</dbReference>
<dbReference type="PANTHER" id="PTHR33886">
    <property type="entry name" value="UNSATURATED RHAMNOGALACTURONAN HYDROLASE (EUROFUNG)"/>
    <property type="match status" value="1"/>
</dbReference>
<dbReference type="Gene3D" id="1.50.10.10">
    <property type="match status" value="1"/>
</dbReference>
<gene>
    <name evidence="2" type="ORF">SAMN05216313_105125</name>
</gene>
<dbReference type="InterPro" id="IPR052043">
    <property type="entry name" value="PolySaccharide_Degr_Enz"/>
</dbReference>
<keyword evidence="3" id="KW-1185">Reference proteome</keyword>
<dbReference type="GO" id="GO:0005975">
    <property type="term" value="P:carbohydrate metabolic process"/>
    <property type="evidence" value="ECO:0007669"/>
    <property type="project" value="InterPro"/>
</dbReference>
<organism evidence="2 3">
    <name type="scientific">Enterocloster lavalensis</name>
    <dbReference type="NCBI Taxonomy" id="460384"/>
    <lineage>
        <taxon>Bacteria</taxon>
        <taxon>Bacillati</taxon>
        <taxon>Bacillota</taxon>
        <taxon>Clostridia</taxon>
        <taxon>Lachnospirales</taxon>
        <taxon>Lachnospiraceae</taxon>
        <taxon>Enterocloster</taxon>
    </lineage>
</organism>
<proteinExistence type="predicted"/>
<reference evidence="3" key="1">
    <citation type="submission" date="2016-10" db="EMBL/GenBank/DDBJ databases">
        <authorList>
            <person name="Varghese N."/>
            <person name="Submissions S."/>
        </authorList>
    </citation>
    <scope>NUCLEOTIDE SEQUENCE [LARGE SCALE GENOMIC DNA]</scope>
    <source>
        <strain evidence="3">NLAE-zl-G277</strain>
    </source>
</reference>
<dbReference type="GeneID" id="93276467"/>
<evidence type="ECO:0000313" key="3">
    <source>
        <dbReference type="Proteomes" id="UP000198508"/>
    </source>
</evidence>
<protein>
    <submittedName>
        <fullName evidence="2">Unsaturated rhamnogalacturonyl hydrolase</fullName>
    </submittedName>
</protein>
<dbReference type="AlphaFoldDB" id="A0A1I0DXQ6"/>
<evidence type="ECO:0000256" key="1">
    <source>
        <dbReference type="ARBA" id="ARBA00022801"/>
    </source>
</evidence>
<keyword evidence="1 2" id="KW-0378">Hydrolase</keyword>
<name>A0A1I0DXQ6_9FIRM</name>
<dbReference type="Pfam" id="PF07470">
    <property type="entry name" value="Glyco_hydro_88"/>
    <property type="match status" value="1"/>
</dbReference>
<dbReference type="InterPro" id="IPR008928">
    <property type="entry name" value="6-hairpin_glycosidase_sf"/>
</dbReference>
<sequence>MEEGMNDDMNQETIKAALRLYASSFEKVLYEEDETFLEGMKKNSLACDDIRRYQFWEWTQGVGLFGYWKLFKATGEERYLSVLNKYYERQFAIGLPAKNVNTMTPMLPLSFLAEHLGREDYLEVCTQWADWIMTDFPRTEEGGLQHITSDSVNKGELWDDTLFMTVLFLANMGRILDRKDYKEEAQYQFLLHTKYLCDRETGLWYHGWTFEERNNFAGAFWGRGNCWITAAIPEYLEIADCDESVRRYLTEALRAQARSLEKYQAENGMWHTLIDDPDSYVESSATCGFAYGLLKGVHMGLLDGAYEAVALKPLEQILAYTDGEGILQQVSYGTPMGREDKNFYKEIPLKPMPYGQALAMLYFLELDHQSMK</sequence>
<dbReference type="STRING" id="460384.SAMN05216313_105125"/>
<dbReference type="PANTHER" id="PTHR33886:SF8">
    <property type="entry name" value="UNSATURATED RHAMNOGALACTURONAN HYDROLASE (EUROFUNG)"/>
    <property type="match status" value="1"/>
</dbReference>
<dbReference type="RefSeq" id="WP_092361728.1">
    <property type="nucleotide sequence ID" value="NZ_CABJCG010000004.1"/>
</dbReference>
<dbReference type="InterPro" id="IPR010905">
    <property type="entry name" value="Glyco_hydro_88"/>
</dbReference>
<dbReference type="GO" id="GO:0016787">
    <property type="term" value="F:hydrolase activity"/>
    <property type="evidence" value="ECO:0007669"/>
    <property type="project" value="UniProtKB-KW"/>
</dbReference>